<dbReference type="InterPro" id="IPR047650">
    <property type="entry name" value="Transpos_IS110"/>
</dbReference>
<evidence type="ECO:0000259" key="2">
    <source>
        <dbReference type="Pfam" id="PF02371"/>
    </source>
</evidence>
<proteinExistence type="predicted"/>
<name>A0A7R7JHU1_9MYCO</name>
<dbReference type="GO" id="GO:0003677">
    <property type="term" value="F:DNA binding"/>
    <property type="evidence" value="ECO:0007669"/>
    <property type="project" value="InterPro"/>
</dbReference>
<sequence>MGQQLWAGVDAGKSDHYCVVIDAEGQRLLAQRVANDETALLELISTVSTVVDGAEITWAIDLNGGGAAVLIALLVGAGQRLLYIPGRTVYHASGGYRGDGKTDAKDAAIIADQARMRRDLQPLRPGDEIAVELRILTSRRADLVADRTRAINRLRAQLLEYFPALERAFDYSTSKAALILLTGYQTPDGLRRAGAAELAAWLRKRKARNADAVASKALAAANAQHTIVPGQHLAATVVARLAKEVMALDIEIDDTETMIEERFRRHRHAEIILSMPGFGVVLGAEFLAATGGDICGFDSVDRLAGVSGLAPVPRDSGRISGNLKRPRRYHRRLLRACYLSAQIAIRTDAASRTNYDRKRSEGKTHTQAVLALARRRLNVVWAMLRDGTAYQPAPTAAAA</sequence>
<keyword evidence="4" id="KW-1185">Reference proteome</keyword>
<protein>
    <submittedName>
        <fullName evidence="3">IS110 family transposase</fullName>
    </submittedName>
</protein>
<feature type="domain" description="Transposase IS116/IS110/IS902 C-terminal" evidence="2">
    <location>
        <begin position="270"/>
        <end position="355"/>
    </location>
</feature>
<accession>A0A7R7JHU1</accession>
<dbReference type="GO" id="GO:0006313">
    <property type="term" value="P:DNA transposition"/>
    <property type="evidence" value="ECO:0007669"/>
    <property type="project" value="InterPro"/>
</dbReference>
<dbReference type="AlphaFoldDB" id="A0A7R7JHU1"/>
<dbReference type="NCBIfam" id="NF033542">
    <property type="entry name" value="transpos_IS110"/>
    <property type="match status" value="1"/>
</dbReference>
<evidence type="ECO:0000313" key="4">
    <source>
        <dbReference type="Proteomes" id="UP000595446"/>
    </source>
</evidence>
<feature type="domain" description="Transposase IS110-like N-terminal" evidence="1">
    <location>
        <begin position="7"/>
        <end position="163"/>
    </location>
</feature>
<dbReference type="PANTHER" id="PTHR33055:SF3">
    <property type="entry name" value="PUTATIVE TRANSPOSASE FOR IS117-RELATED"/>
    <property type="match status" value="1"/>
</dbReference>
<dbReference type="InterPro" id="IPR002525">
    <property type="entry name" value="Transp_IS110-like_N"/>
</dbReference>
<organism evidence="3 4">
    <name type="scientific">Mycobacterium heckeshornense</name>
    <dbReference type="NCBI Taxonomy" id="110505"/>
    <lineage>
        <taxon>Bacteria</taxon>
        <taxon>Bacillati</taxon>
        <taxon>Actinomycetota</taxon>
        <taxon>Actinomycetes</taxon>
        <taxon>Mycobacteriales</taxon>
        <taxon>Mycobacteriaceae</taxon>
        <taxon>Mycobacterium</taxon>
    </lineage>
</organism>
<gene>
    <name evidence="3" type="ORF">MHEC_23460</name>
</gene>
<evidence type="ECO:0000259" key="1">
    <source>
        <dbReference type="Pfam" id="PF01548"/>
    </source>
</evidence>
<dbReference type="Pfam" id="PF02371">
    <property type="entry name" value="Transposase_20"/>
    <property type="match status" value="1"/>
</dbReference>
<reference evidence="3 4" key="1">
    <citation type="submission" date="2020-12" db="EMBL/GenBank/DDBJ databases">
        <title>Complete genome sequence of Mycobacterium heckeshornense JCM 15655T, closely related to a pathogenic non-tuberculous mycobacterial species Mycobacterium xenopi.</title>
        <authorList>
            <person name="Yoshida M."/>
            <person name="Fukano H."/>
            <person name="Asakura T."/>
            <person name="Suzuki M."/>
            <person name="Hoshino Y."/>
        </authorList>
    </citation>
    <scope>NUCLEOTIDE SEQUENCE [LARGE SCALE GENOMIC DNA]</scope>
    <source>
        <strain evidence="3 4">JCM 15655</strain>
    </source>
</reference>
<dbReference type="Proteomes" id="UP000595446">
    <property type="component" value="Chromosome"/>
</dbReference>
<evidence type="ECO:0000313" key="3">
    <source>
        <dbReference type="EMBL" id="BCO35913.1"/>
    </source>
</evidence>
<dbReference type="PANTHER" id="PTHR33055">
    <property type="entry name" value="TRANSPOSASE FOR INSERTION SEQUENCE ELEMENT IS1111A"/>
    <property type="match status" value="1"/>
</dbReference>
<dbReference type="EMBL" id="AP024237">
    <property type="protein sequence ID" value="BCO35913.1"/>
    <property type="molecule type" value="Genomic_DNA"/>
</dbReference>
<dbReference type="InterPro" id="IPR003346">
    <property type="entry name" value="Transposase_20"/>
</dbReference>
<dbReference type="GO" id="GO:0004803">
    <property type="term" value="F:transposase activity"/>
    <property type="evidence" value="ECO:0007669"/>
    <property type="project" value="InterPro"/>
</dbReference>
<dbReference type="Pfam" id="PF01548">
    <property type="entry name" value="DEDD_Tnp_IS110"/>
    <property type="match status" value="1"/>
</dbReference>